<keyword evidence="5" id="KW-1185">Reference proteome</keyword>
<dbReference type="AlphaFoldDB" id="A0A4R6DMG2"/>
<protein>
    <submittedName>
        <fullName evidence="4">Flavin reductase (DIM6/NTAB) family NADH-FMN oxidoreductase RutF</fullName>
    </submittedName>
</protein>
<dbReference type="OrthoDB" id="9792858at2"/>
<proteinExistence type="inferred from homology"/>
<dbReference type="GO" id="GO:0042602">
    <property type="term" value="F:riboflavin reductase (NADPH) activity"/>
    <property type="evidence" value="ECO:0007669"/>
    <property type="project" value="TreeGrafter"/>
</dbReference>
<evidence type="ECO:0000256" key="1">
    <source>
        <dbReference type="ARBA" id="ARBA00008898"/>
    </source>
</evidence>
<evidence type="ECO:0000259" key="3">
    <source>
        <dbReference type="SMART" id="SM00903"/>
    </source>
</evidence>
<dbReference type="InterPro" id="IPR002563">
    <property type="entry name" value="Flavin_Rdtase-like_dom"/>
</dbReference>
<dbReference type="InterPro" id="IPR050268">
    <property type="entry name" value="NADH-dep_flavin_reductase"/>
</dbReference>
<dbReference type="PANTHER" id="PTHR30466">
    <property type="entry name" value="FLAVIN REDUCTASE"/>
    <property type="match status" value="1"/>
</dbReference>
<name>A0A4R6DMG2_9RHOO</name>
<accession>A0A4R6DMG2</accession>
<dbReference type="SMART" id="SM00903">
    <property type="entry name" value="Flavin_Reduct"/>
    <property type="match status" value="1"/>
</dbReference>
<comment type="caution">
    <text evidence="4">The sequence shown here is derived from an EMBL/GenBank/DDBJ whole genome shotgun (WGS) entry which is preliminary data.</text>
</comment>
<sequence length="166" mass="17843">MQAPTDPREFRHSLGQFATGIAVVTAHAADGEHLGMTVNSFSSLSLDPPLVLFSLMRGSGGLARLLAADGFAINVLGAGQRGLSDLFARPQDGRWDKVAHRPGHAMAPLLEGALAHFECGHHCQYEGGDHVIVVGRVLRFTYDPAPPPLLYFRGRYHGVQHEAAQA</sequence>
<dbReference type="PANTHER" id="PTHR30466:SF11">
    <property type="entry name" value="FLAVIN-DEPENDENT MONOOXYGENASE, REDUCTASE SUBUNIT HSAB"/>
    <property type="match status" value="1"/>
</dbReference>
<organism evidence="4 5">
    <name type="scientific">Azoarcus indigens</name>
    <dbReference type="NCBI Taxonomy" id="29545"/>
    <lineage>
        <taxon>Bacteria</taxon>
        <taxon>Pseudomonadati</taxon>
        <taxon>Pseudomonadota</taxon>
        <taxon>Betaproteobacteria</taxon>
        <taxon>Rhodocyclales</taxon>
        <taxon>Zoogloeaceae</taxon>
        <taxon>Azoarcus</taxon>
    </lineage>
</organism>
<keyword evidence="2" id="KW-0560">Oxidoreductase</keyword>
<evidence type="ECO:0000313" key="4">
    <source>
        <dbReference type="EMBL" id="TDN46116.1"/>
    </source>
</evidence>
<reference evidence="4 5" key="1">
    <citation type="submission" date="2019-03" db="EMBL/GenBank/DDBJ databases">
        <title>Genomic Encyclopedia of Type Strains, Phase IV (KMG-IV): sequencing the most valuable type-strain genomes for metagenomic binning, comparative biology and taxonomic classification.</title>
        <authorList>
            <person name="Goeker M."/>
        </authorList>
    </citation>
    <scope>NUCLEOTIDE SEQUENCE [LARGE SCALE GENOMIC DNA]</scope>
    <source>
        <strain evidence="4 5">DSM 12121</strain>
    </source>
</reference>
<feature type="domain" description="Flavin reductase like" evidence="3">
    <location>
        <begin position="14"/>
        <end position="158"/>
    </location>
</feature>
<dbReference type="GO" id="GO:0010181">
    <property type="term" value="F:FMN binding"/>
    <property type="evidence" value="ECO:0007669"/>
    <property type="project" value="InterPro"/>
</dbReference>
<dbReference type="EMBL" id="SNVV01000027">
    <property type="protein sequence ID" value="TDN46116.1"/>
    <property type="molecule type" value="Genomic_DNA"/>
</dbReference>
<evidence type="ECO:0000313" key="5">
    <source>
        <dbReference type="Proteomes" id="UP000295129"/>
    </source>
</evidence>
<dbReference type="SUPFAM" id="SSF50475">
    <property type="entry name" value="FMN-binding split barrel"/>
    <property type="match status" value="1"/>
</dbReference>
<dbReference type="Pfam" id="PF01613">
    <property type="entry name" value="Flavin_Reduct"/>
    <property type="match status" value="1"/>
</dbReference>
<dbReference type="Proteomes" id="UP000295129">
    <property type="component" value="Unassembled WGS sequence"/>
</dbReference>
<dbReference type="Gene3D" id="2.30.110.10">
    <property type="entry name" value="Electron Transport, Fmn-binding Protein, Chain A"/>
    <property type="match status" value="1"/>
</dbReference>
<comment type="similarity">
    <text evidence="1">Belongs to the non-flavoprotein flavin reductase family.</text>
</comment>
<evidence type="ECO:0000256" key="2">
    <source>
        <dbReference type="ARBA" id="ARBA00023002"/>
    </source>
</evidence>
<dbReference type="RefSeq" id="WP_133594755.1">
    <property type="nucleotide sequence ID" value="NZ_SNVV01000027.1"/>
</dbReference>
<dbReference type="InterPro" id="IPR012349">
    <property type="entry name" value="Split_barrel_FMN-bd"/>
</dbReference>
<gene>
    <name evidence="4" type="ORF">C7389_12745</name>
</gene>